<reference evidence="3" key="1">
    <citation type="submission" date="2022-10" db="EMBL/GenBank/DDBJ databases">
        <authorList>
            <person name="Mo P."/>
        </authorList>
    </citation>
    <scope>NUCLEOTIDE SEQUENCE</scope>
    <source>
        <strain evidence="3">HUAS 13-4</strain>
    </source>
</reference>
<feature type="transmembrane region" description="Helical" evidence="2">
    <location>
        <begin position="57"/>
        <end position="76"/>
    </location>
</feature>
<organism evidence="3 4">
    <name type="scientific">Streptomyces cynarae</name>
    <dbReference type="NCBI Taxonomy" id="2981134"/>
    <lineage>
        <taxon>Bacteria</taxon>
        <taxon>Bacillati</taxon>
        <taxon>Actinomycetota</taxon>
        <taxon>Actinomycetes</taxon>
        <taxon>Kitasatosporales</taxon>
        <taxon>Streptomycetaceae</taxon>
        <taxon>Streptomyces</taxon>
    </lineage>
</organism>
<keyword evidence="2" id="KW-1133">Transmembrane helix</keyword>
<feature type="region of interest" description="Disordered" evidence="1">
    <location>
        <begin position="1"/>
        <end position="21"/>
    </location>
</feature>
<evidence type="ECO:0000313" key="4">
    <source>
        <dbReference type="Proteomes" id="UP001061298"/>
    </source>
</evidence>
<evidence type="ECO:0000313" key="3">
    <source>
        <dbReference type="EMBL" id="UXY17582.1"/>
    </source>
</evidence>
<keyword evidence="4" id="KW-1185">Reference proteome</keyword>
<protein>
    <submittedName>
        <fullName evidence="3">Uncharacterized protein</fullName>
    </submittedName>
</protein>
<dbReference type="Proteomes" id="UP001061298">
    <property type="component" value="Chromosome"/>
</dbReference>
<sequence length="185" mass="20626">MGRRDHARKAPEDARPDTPGDTAHDLRWARDVKNSVRCAAALLVLLLLIDWGSGRLALWRGALWLALALLLLLVLYPAQVSAGEGWLTSRRLLRERGIRTELLVSVRWLDGVSPRLLLRDALGGRVQIDPDVLVRNPWLWYRLDEGARKAAEDGLLLCGATALQRVSQRVARQTARAVFEASGLE</sequence>
<feature type="compositionally biased region" description="Basic and acidic residues" evidence="1">
    <location>
        <begin position="8"/>
        <end position="21"/>
    </location>
</feature>
<feature type="transmembrane region" description="Helical" evidence="2">
    <location>
        <begin position="34"/>
        <end position="51"/>
    </location>
</feature>
<keyword evidence="2" id="KW-0472">Membrane</keyword>
<evidence type="ECO:0000256" key="1">
    <source>
        <dbReference type="SAM" id="MobiDB-lite"/>
    </source>
</evidence>
<accession>A0ABY6DU94</accession>
<dbReference type="EMBL" id="CP106793">
    <property type="protein sequence ID" value="UXY17582.1"/>
    <property type="molecule type" value="Genomic_DNA"/>
</dbReference>
<evidence type="ECO:0000256" key="2">
    <source>
        <dbReference type="SAM" id="Phobius"/>
    </source>
</evidence>
<dbReference type="RefSeq" id="WP_263227547.1">
    <property type="nucleotide sequence ID" value="NZ_CP106793.1"/>
</dbReference>
<proteinExistence type="predicted"/>
<name>A0ABY6DU94_9ACTN</name>
<gene>
    <name evidence="3" type="ORF">N8I84_01485</name>
</gene>
<keyword evidence="2" id="KW-0812">Transmembrane</keyword>